<feature type="binding site" evidence="9">
    <location>
        <position position="412"/>
    </location>
    <ligand>
        <name>Mg(2+)</name>
        <dbReference type="ChEBI" id="CHEBI:18420"/>
        <label>2</label>
    </ligand>
</feature>
<evidence type="ECO:0000259" key="10">
    <source>
        <dbReference type="PROSITE" id="PS50522"/>
    </source>
</evidence>
<evidence type="ECO:0000256" key="2">
    <source>
        <dbReference type="ARBA" id="ARBA00022484"/>
    </source>
</evidence>
<keyword evidence="3" id="KW-0808">Transferase</keyword>
<feature type="non-terminal residue" evidence="11">
    <location>
        <position position="584"/>
    </location>
</feature>
<evidence type="ECO:0000256" key="4">
    <source>
        <dbReference type="ARBA" id="ARBA00022695"/>
    </source>
</evidence>
<feature type="binding site" evidence="9">
    <location>
        <position position="313"/>
    </location>
    <ligand>
        <name>Mg(2+)</name>
        <dbReference type="ChEBI" id="CHEBI:18420"/>
        <label>2</label>
    </ligand>
</feature>
<evidence type="ECO:0000256" key="7">
    <source>
        <dbReference type="ARBA" id="ARBA00030248"/>
    </source>
</evidence>
<dbReference type="PROSITE" id="PS50522">
    <property type="entry name" value="RDRP_PHAGE"/>
    <property type="match status" value="1"/>
</dbReference>
<keyword evidence="4" id="KW-0548">Nucleotidyltransferase</keyword>
<reference evidence="11" key="1">
    <citation type="submission" date="2019-05" db="EMBL/GenBank/DDBJ databases">
        <title>Metatranscriptomic reconstruction reveals RNA viruses with the potential to shape carbon cycling in soil.</title>
        <authorList>
            <person name="Starr E.P."/>
            <person name="Nuccio E."/>
            <person name="Pett-Ridge J."/>
            <person name="Banfield J.F."/>
            <person name="Firestone M.K."/>
        </authorList>
    </citation>
    <scope>NUCLEOTIDE SEQUENCE</scope>
    <source>
        <strain evidence="11">H2_Rhizo_31_scaffold_617</strain>
    </source>
</reference>
<evidence type="ECO:0000256" key="9">
    <source>
        <dbReference type="PIRSR" id="PIRSR605093-1"/>
    </source>
</evidence>
<evidence type="ECO:0000256" key="6">
    <source>
        <dbReference type="ARBA" id="ARBA00022953"/>
    </source>
</evidence>
<sequence length="584" mass="65726">MKSLIVLWKKIAEDLAIRCRTSTTMDAKYVQGRSKHEGLSFLTITLPSFGKDFQKSLDQGLVDRNTFQGFTWRAGLPQFLGGFLDLVFDRTSGVLLVDPDIDAILAVRQLTLIFSKILLPCSDAREKEAMSDYIQCEKEVKVASSNLDSLDYREFERMSQLLFRDLFIGVDREINNLELIPKHGPGATADKLRGNGKFENRTWTDRLEEFFPSGDYLFPNARYFNEHYDDVHHLEPGSEIPVKVISVPKTQKTPRIIAIEPTCMQYAQQALLDGFNRGISQSYLRNLIGTDSQEPNQLLARSGSLSGSLATLDLSEASDRVSNQLVRALFARHSLLQGAVEACRSRRADVPGHGVIRLSKFASMGSALTFPIEAMVFLTLVFLGIEKELSTRFTRLSDIIRFSGSVRVYGDDIITPVDSVHSVVHTLEHFGARVGMAKSFWIGRFRESCGKEYYSGYDVSVVKVRRILPSTRKHVPEVISTVSLRNQLYKAGHWRAVKWLDHQLVGILKYFPYVDDSSSVLGRYSFLGYDTERVCENLHRPLVKGYVVSSRLPSDPLDGSGALLKCLLKRGNEPVADSKHLERA</sequence>
<keyword evidence="9" id="KW-0460">Magnesium</keyword>
<feature type="binding site" evidence="9">
    <location>
        <position position="411"/>
    </location>
    <ligand>
        <name>Mg(2+)</name>
        <dbReference type="ChEBI" id="CHEBI:18420"/>
        <label>2</label>
    </ligand>
</feature>
<dbReference type="GO" id="GO:0046872">
    <property type="term" value="F:metal ion binding"/>
    <property type="evidence" value="ECO:0007669"/>
    <property type="project" value="UniProtKB-KW"/>
</dbReference>
<dbReference type="GO" id="GO:0039694">
    <property type="term" value="P:viral RNA genome replication"/>
    <property type="evidence" value="ECO:0007669"/>
    <property type="project" value="InterPro"/>
</dbReference>
<keyword evidence="9" id="KW-0479">Metal-binding</keyword>
<name>A0A514D5M0_9VIRU</name>
<organism evidence="11">
    <name type="scientific">Leviviridae sp</name>
    <dbReference type="NCBI Taxonomy" id="2027243"/>
    <lineage>
        <taxon>Viruses</taxon>
        <taxon>Riboviria</taxon>
        <taxon>Orthornavirae</taxon>
        <taxon>Lenarviricota</taxon>
        <taxon>Leviviricetes</taxon>
        <taxon>Norzivirales</taxon>
        <taxon>Fiersviridae</taxon>
    </lineage>
</organism>
<dbReference type="InterPro" id="IPR005093">
    <property type="entry name" value="RNArep_beta"/>
</dbReference>
<evidence type="ECO:0000256" key="5">
    <source>
        <dbReference type="ARBA" id="ARBA00022741"/>
    </source>
</evidence>
<evidence type="ECO:0000256" key="8">
    <source>
        <dbReference type="ARBA" id="ARBA00048744"/>
    </source>
</evidence>
<gene>
    <name evidence="11" type="ORF">H2Rhizo31617_000001</name>
</gene>
<comment type="catalytic activity">
    <reaction evidence="8">
        <text>RNA(n) + a ribonucleoside 5'-triphosphate = RNA(n+1) + diphosphate</text>
        <dbReference type="Rhea" id="RHEA:21248"/>
        <dbReference type="Rhea" id="RHEA-COMP:14527"/>
        <dbReference type="Rhea" id="RHEA-COMP:17342"/>
        <dbReference type="ChEBI" id="CHEBI:33019"/>
        <dbReference type="ChEBI" id="CHEBI:61557"/>
        <dbReference type="ChEBI" id="CHEBI:140395"/>
        <dbReference type="EC" id="2.7.7.48"/>
    </reaction>
</comment>
<dbReference type="GO" id="GO:0000166">
    <property type="term" value="F:nucleotide binding"/>
    <property type="evidence" value="ECO:0007669"/>
    <property type="project" value="UniProtKB-KW"/>
</dbReference>
<protein>
    <recommendedName>
        <fullName evidence="1">RNA-directed RNA polymerase</fullName>
        <ecNumber evidence="1">2.7.7.48</ecNumber>
    </recommendedName>
    <alternativeName>
        <fullName evidence="7">RNA replicase beta chain</fullName>
    </alternativeName>
</protein>
<dbReference type="Pfam" id="PF03431">
    <property type="entry name" value="RNA_replicase_B"/>
    <property type="match status" value="1"/>
</dbReference>
<proteinExistence type="predicted"/>
<feature type="domain" description="RdRp catalytic" evidence="10">
    <location>
        <begin position="298"/>
        <end position="443"/>
    </location>
</feature>
<comment type="cofactor">
    <cofactor evidence="9">
        <name>Mg(2+)</name>
        <dbReference type="ChEBI" id="CHEBI:18420"/>
    </cofactor>
    <text evidence="9">Binds 2 Mg(2+) per subunit.</text>
</comment>
<accession>A0A514D5M0</accession>
<evidence type="ECO:0000256" key="1">
    <source>
        <dbReference type="ARBA" id="ARBA00012494"/>
    </source>
</evidence>
<dbReference type="GO" id="GO:0003968">
    <property type="term" value="F:RNA-directed RNA polymerase activity"/>
    <property type="evidence" value="ECO:0007669"/>
    <property type="project" value="UniProtKB-KW"/>
</dbReference>
<dbReference type="EC" id="2.7.7.48" evidence="1"/>
<evidence type="ECO:0000256" key="3">
    <source>
        <dbReference type="ARBA" id="ARBA00022679"/>
    </source>
</evidence>
<keyword evidence="5" id="KW-0547">Nucleotide-binding</keyword>
<evidence type="ECO:0000313" key="11">
    <source>
        <dbReference type="EMBL" id="QDH88877.1"/>
    </source>
</evidence>
<dbReference type="EMBL" id="MN034447">
    <property type="protein sequence ID" value="QDH88877.1"/>
    <property type="molecule type" value="Genomic_RNA"/>
</dbReference>
<keyword evidence="2 11" id="KW-0696">RNA-directed RNA polymerase</keyword>
<keyword evidence="6" id="KW-0693">Viral RNA replication</keyword>
<dbReference type="InterPro" id="IPR007096">
    <property type="entry name" value="RNA-dir_Rpol_cat_phage"/>
</dbReference>